<dbReference type="AlphaFoldDB" id="A0A9X1MKC6"/>
<dbReference type="EMBL" id="JAJKFT010000004">
    <property type="protein sequence ID" value="MCC9627825.1"/>
    <property type="molecule type" value="Genomic_DNA"/>
</dbReference>
<organism evidence="1 2">
    <name type="scientific">Blastopirellula sediminis</name>
    <dbReference type="NCBI Taxonomy" id="2894196"/>
    <lineage>
        <taxon>Bacteria</taxon>
        <taxon>Pseudomonadati</taxon>
        <taxon>Planctomycetota</taxon>
        <taxon>Planctomycetia</taxon>
        <taxon>Pirellulales</taxon>
        <taxon>Pirellulaceae</taxon>
        <taxon>Blastopirellula</taxon>
    </lineage>
</organism>
<proteinExistence type="predicted"/>
<accession>A0A9X1MKC6</accession>
<evidence type="ECO:0000313" key="2">
    <source>
        <dbReference type="Proteomes" id="UP001139103"/>
    </source>
</evidence>
<keyword evidence="2" id="KW-1185">Reference proteome</keyword>
<comment type="caution">
    <text evidence="1">The sequence shown here is derived from an EMBL/GenBank/DDBJ whole genome shotgun (WGS) entry which is preliminary data.</text>
</comment>
<reference evidence="1" key="1">
    <citation type="submission" date="2021-11" db="EMBL/GenBank/DDBJ databases">
        <title>Genome sequence.</title>
        <authorList>
            <person name="Sun Q."/>
        </authorList>
    </citation>
    <scope>NUCLEOTIDE SEQUENCE</scope>
    <source>
        <strain evidence="1">JC732</strain>
    </source>
</reference>
<sequence length="411" mass="45991">MLKELVVMFRRLDDEKIAWDAYRTLDYAQPEYMEQVPLVLADGGGDHADEASKYAIAANEALARAIIRHHPHILQDDAPQLLQRRSARFRAVIAEYQSENRQEDVAAILRTAMESRDDALISATLQGLRSAIAQHRLQGSSRNAVFSLLLRLCTWPSEFLPDVPSLVASLDPERAKTELVSAEMLNPENPALAAILRTACELDSDVSADSLLTIFERVDRDRPGNDRRSHLILTWVVRLAMRKQNAPFEPILATASRHSDPDVKRLGLLGRVKLRWPHDPIRASVEAVNSTSLKSLSSPVKVVAFASKYIDEVEEPEDGLLAFARKTSEKRFRYTLKSLGTLKATPHVNALTWLLDELGENPRAGLKEMRGAELKAFGKSLSALAKRLDFDRLRILLYQFILANGEAFAAN</sequence>
<dbReference type="Proteomes" id="UP001139103">
    <property type="component" value="Unassembled WGS sequence"/>
</dbReference>
<evidence type="ECO:0000313" key="1">
    <source>
        <dbReference type="EMBL" id="MCC9627825.1"/>
    </source>
</evidence>
<protein>
    <submittedName>
        <fullName evidence="1">Uncharacterized protein</fullName>
    </submittedName>
</protein>
<gene>
    <name evidence="1" type="ORF">LOC68_05410</name>
</gene>
<name>A0A9X1MKC6_9BACT</name>